<dbReference type="Proteomes" id="UP000242470">
    <property type="component" value="Unassembled WGS sequence"/>
</dbReference>
<keyword evidence="3 8" id="KW-0812">Transmembrane</keyword>
<feature type="transmembrane region" description="Helical" evidence="8">
    <location>
        <begin position="241"/>
        <end position="259"/>
    </location>
</feature>
<dbReference type="InterPro" id="IPR019734">
    <property type="entry name" value="TPR_rpt"/>
</dbReference>
<dbReference type="PANTHER" id="PTHR43731">
    <property type="entry name" value="RHOMBOID PROTEASE"/>
    <property type="match status" value="1"/>
</dbReference>
<dbReference type="InterPro" id="IPR011990">
    <property type="entry name" value="TPR-like_helical_dom_sf"/>
</dbReference>
<gene>
    <name evidence="10" type="ORF">CD158_09455</name>
</gene>
<dbReference type="SUPFAM" id="SSF48452">
    <property type="entry name" value="TPR-like"/>
    <property type="match status" value="1"/>
</dbReference>
<feature type="domain" description="Peptidase S54 rhomboid" evidence="9">
    <location>
        <begin position="200"/>
        <end position="332"/>
    </location>
</feature>
<evidence type="ECO:0000256" key="2">
    <source>
        <dbReference type="ARBA" id="ARBA00009045"/>
    </source>
</evidence>
<evidence type="ECO:0000256" key="5">
    <source>
        <dbReference type="ARBA" id="ARBA00022989"/>
    </source>
</evidence>
<dbReference type="Pfam" id="PF01694">
    <property type="entry name" value="Rhomboid"/>
    <property type="match status" value="1"/>
</dbReference>
<feature type="repeat" description="TPR" evidence="7">
    <location>
        <begin position="435"/>
        <end position="468"/>
    </location>
</feature>
<evidence type="ECO:0000256" key="3">
    <source>
        <dbReference type="ARBA" id="ARBA00022692"/>
    </source>
</evidence>
<feature type="transmembrane region" description="Helical" evidence="8">
    <location>
        <begin position="343"/>
        <end position="363"/>
    </location>
</feature>
<dbReference type="GeneID" id="64982152"/>
<dbReference type="GO" id="GO:0004252">
    <property type="term" value="F:serine-type endopeptidase activity"/>
    <property type="evidence" value="ECO:0007669"/>
    <property type="project" value="InterPro"/>
</dbReference>
<dbReference type="Gene3D" id="1.25.40.10">
    <property type="entry name" value="Tetratricopeptide repeat domain"/>
    <property type="match status" value="1"/>
</dbReference>
<protein>
    <submittedName>
        <fullName evidence="10">Rhomboid family intramembrane serine protease</fullName>
    </submittedName>
</protein>
<dbReference type="RefSeq" id="WP_059107287.1">
    <property type="nucleotide sequence ID" value="NZ_AP024589.1"/>
</dbReference>
<dbReference type="InterPro" id="IPR035952">
    <property type="entry name" value="Rhomboid-like_sf"/>
</dbReference>
<feature type="transmembrane region" description="Helical" evidence="8">
    <location>
        <begin position="202"/>
        <end position="229"/>
    </location>
</feature>
<keyword evidence="10" id="KW-0645">Protease</keyword>
<evidence type="ECO:0000313" key="10">
    <source>
        <dbReference type="EMBL" id="PNZ66136.1"/>
    </source>
</evidence>
<evidence type="ECO:0000256" key="8">
    <source>
        <dbReference type="SAM" id="Phobius"/>
    </source>
</evidence>
<organism evidence="10 11">
    <name type="scientific">Staphylococcus auricularis</name>
    <dbReference type="NCBI Taxonomy" id="29379"/>
    <lineage>
        <taxon>Bacteria</taxon>
        <taxon>Bacillati</taxon>
        <taxon>Bacillota</taxon>
        <taxon>Bacilli</taxon>
        <taxon>Bacillales</taxon>
        <taxon>Staphylococcaceae</taxon>
        <taxon>Staphylococcus</taxon>
    </lineage>
</organism>
<feature type="transmembrane region" description="Helical" evidence="8">
    <location>
        <begin position="316"/>
        <end position="336"/>
    </location>
</feature>
<keyword evidence="6 8" id="KW-0472">Membrane</keyword>
<dbReference type="CDD" id="cd06174">
    <property type="entry name" value="MFS"/>
    <property type="match status" value="1"/>
</dbReference>
<feature type="transmembrane region" description="Helical" evidence="8">
    <location>
        <begin position="265"/>
        <end position="286"/>
    </location>
</feature>
<dbReference type="GO" id="GO:0016020">
    <property type="term" value="C:membrane"/>
    <property type="evidence" value="ECO:0007669"/>
    <property type="project" value="UniProtKB-SubCell"/>
</dbReference>
<accession>A0AAP8PMY3</accession>
<reference evidence="10 11" key="1">
    <citation type="submission" date="2017-08" db="EMBL/GenBank/DDBJ databases">
        <title>Draft genome sequences of 64 type strains of genus Staph aureus.</title>
        <authorList>
            <person name="Cole K."/>
            <person name="Golubchik T."/>
            <person name="Russell J."/>
            <person name="Foster D."/>
            <person name="Llewelyn M."/>
            <person name="Wilson D."/>
            <person name="Crook D."/>
            <person name="Paul J."/>
        </authorList>
    </citation>
    <scope>NUCLEOTIDE SEQUENCE [LARGE SCALE GENOMIC DNA]</scope>
    <source>
        <strain evidence="10 11">NCTC 12101</strain>
    </source>
</reference>
<comment type="similarity">
    <text evidence="2">Belongs to the peptidase S54 family.</text>
</comment>
<dbReference type="InterPro" id="IPR022764">
    <property type="entry name" value="Peptidase_S54_rhomboid_dom"/>
</dbReference>
<dbReference type="EMBL" id="PPQW01000072">
    <property type="protein sequence ID" value="PNZ66136.1"/>
    <property type="molecule type" value="Genomic_DNA"/>
</dbReference>
<comment type="subcellular location">
    <subcellularLocation>
        <location evidence="1">Membrane</location>
        <topology evidence="1">Multi-pass membrane protein</topology>
    </subcellularLocation>
</comment>
<evidence type="ECO:0000256" key="6">
    <source>
        <dbReference type="ARBA" id="ARBA00023136"/>
    </source>
</evidence>
<feature type="transmembrane region" description="Helical" evidence="8">
    <location>
        <begin position="293"/>
        <end position="310"/>
    </location>
</feature>
<dbReference type="InterPro" id="IPR050925">
    <property type="entry name" value="Rhomboid_protease_S54"/>
</dbReference>
<dbReference type="SUPFAM" id="SSF144091">
    <property type="entry name" value="Rhomboid-like"/>
    <property type="match status" value="1"/>
</dbReference>
<sequence length="481" mass="55494">MITEKQYWKCIYLWVSYNDYQVVYLSQEQQEVWLANKLKKDVAIFKYGVNTSQETRFLKSRLIEHQADIETHLGFSPKTYQYYLFTEYELSNDNLDEKRPIDLKFHMIHDEAAMAKNMPNFFTRQINKLNDDKKTTHHYKKRMLNNNPVEKHLLKFAPVTYALIAINVVIWLAMVLFLNHFSDIKLLDVGGLVHFNFVHGEWYRLISSMFLHFGFEHLLMNMLSLFLFGKIVESLIGHWRMLVLYLISGIVGNFASLSFNLSTVSAGASGAIFGLIGAIVTIIFLSKQFNRKAIGELLIALVVLIGLSLFMPNINIVAHVGGFIGGIFTVIIPYYFNKNRNIFWISIIVAAILLILAIVRIYTIDEENIYNTMIKNELYDTDYKEAQDIVDHTINKGYADDETYYLAGMITATKSSKAEAMAQWERGLKNFPNSGLLNYQLAIANRSLDDEKKAKKYIKKAVEINPNSEAYKNLKNELDDQ</sequence>
<proteinExistence type="inferred from homology"/>
<dbReference type="PROSITE" id="PS50005">
    <property type="entry name" value="TPR"/>
    <property type="match status" value="1"/>
</dbReference>
<dbReference type="GO" id="GO:0006508">
    <property type="term" value="P:proteolysis"/>
    <property type="evidence" value="ECO:0007669"/>
    <property type="project" value="UniProtKB-KW"/>
</dbReference>
<feature type="transmembrane region" description="Helical" evidence="8">
    <location>
        <begin position="161"/>
        <end position="182"/>
    </location>
</feature>
<name>A0AAP8PMY3_9STAP</name>
<dbReference type="Gene3D" id="1.20.1540.10">
    <property type="entry name" value="Rhomboid-like"/>
    <property type="match status" value="1"/>
</dbReference>
<keyword evidence="4" id="KW-0378">Hydrolase</keyword>
<evidence type="ECO:0000259" key="9">
    <source>
        <dbReference type="Pfam" id="PF01694"/>
    </source>
</evidence>
<keyword evidence="5 8" id="KW-1133">Transmembrane helix</keyword>
<evidence type="ECO:0000256" key="4">
    <source>
        <dbReference type="ARBA" id="ARBA00022801"/>
    </source>
</evidence>
<comment type="caution">
    <text evidence="10">The sequence shown here is derived from an EMBL/GenBank/DDBJ whole genome shotgun (WGS) entry which is preliminary data.</text>
</comment>
<evidence type="ECO:0000256" key="1">
    <source>
        <dbReference type="ARBA" id="ARBA00004141"/>
    </source>
</evidence>
<keyword evidence="7" id="KW-0802">TPR repeat</keyword>
<evidence type="ECO:0000313" key="11">
    <source>
        <dbReference type="Proteomes" id="UP000242470"/>
    </source>
</evidence>
<dbReference type="PANTHER" id="PTHR43731:SF14">
    <property type="entry name" value="PRESENILIN-ASSOCIATED RHOMBOID-LIKE PROTEIN, MITOCHONDRIAL"/>
    <property type="match status" value="1"/>
</dbReference>
<evidence type="ECO:0000256" key="7">
    <source>
        <dbReference type="PROSITE-ProRule" id="PRU00339"/>
    </source>
</evidence>
<dbReference type="AlphaFoldDB" id="A0AAP8PMY3"/>